<evidence type="ECO:0000313" key="10">
    <source>
        <dbReference type="Proteomes" id="UP000199513"/>
    </source>
</evidence>
<feature type="signal peptide" evidence="7">
    <location>
        <begin position="1"/>
        <end position="19"/>
    </location>
</feature>
<comment type="catalytic activity">
    <reaction evidence="1 5 6">
        <text>[protein]-peptidylproline (omega=180) = [protein]-peptidylproline (omega=0)</text>
        <dbReference type="Rhea" id="RHEA:16237"/>
        <dbReference type="Rhea" id="RHEA-COMP:10747"/>
        <dbReference type="Rhea" id="RHEA-COMP:10748"/>
        <dbReference type="ChEBI" id="CHEBI:83833"/>
        <dbReference type="ChEBI" id="CHEBI:83834"/>
        <dbReference type="EC" id="5.2.1.8"/>
    </reaction>
</comment>
<evidence type="ECO:0000256" key="4">
    <source>
        <dbReference type="ARBA" id="ARBA00023235"/>
    </source>
</evidence>
<organism evidence="9 10">
    <name type="scientific">Thermoflexibacter ruber</name>
    <dbReference type="NCBI Taxonomy" id="1003"/>
    <lineage>
        <taxon>Bacteria</taxon>
        <taxon>Pseudomonadati</taxon>
        <taxon>Bacteroidota</taxon>
        <taxon>Cytophagia</taxon>
        <taxon>Cytophagales</taxon>
        <taxon>Thermoflexibacteraceae</taxon>
        <taxon>Thermoflexibacter</taxon>
    </lineage>
</organism>
<name>A0A1I2FKU7_9BACT</name>
<evidence type="ECO:0000259" key="8">
    <source>
        <dbReference type="PROSITE" id="PS50059"/>
    </source>
</evidence>
<dbReference type="GO" id="GO:0003755">
    <property type="term" value="F:peptidyl-prolyl cis-trans isomerase activity"/>
    <property type="evidence" value="ECO:0007669"/>
    <property type="project" value="UniProtKB-UniRule"/>
</dbReference>
<reference evidence="9 10" key="1">
    <citation type="submission" date="2016-10" db="EMBL/GenBank/DDBJ databases">
        <authorList>
            <person name="de Groot N.N."/>
        </authorList>
    </citation>
    <scope>NUCLEOTIDE SEQUENCE [LARGE SCALE GENOMIC DNA]</scope>
    <source>
        <strain>GEY</strain>
        <strain evidence="10">DSM 9560</strain>
    </source>
</reference>
<dbReference type="InterPro" id="IPR046357">
    <property type="entry name" value="PPIase_dom_sf"/>
</dbReference>
<dbReference type="PANTHER" id="PTHR43811:SF19">
    <property type="entry name" value="39 KDA FK506-BINDING NUCLEAR PROTEIN"/>
    <property type="match status" value="1"/>
</dbReference>
<dbReference type="Gene3D" id="3.10.50.40">
    <property type="match status" value="1"/>
</dbReference>
<evidence type="ECO:0000256" key="5">
    <source>
        <dbReference type="PROSITE-ProRule" id="PRU00277"/>
    </source>
</evidence>
<sequence>MKYIFTLFLGMILSYIAVGQCDNCAKVANAKIDYCYTNPMFPNQCAQFIDKATFFYIQRAGKTIKVNLASEKDLKYLASLAIDKVLKPTAVEILFIQEALKGWADAERKLGFTFTETGLGIKILKEGTGNLPEIGKRVLVHYTGFLENGQKFDSSVDRGQPFSFLLGQQQVIKGWDEGIAKIKIGTKAILKIPASLGYGSRGAGNGLIPPDATLYFEVELLGVQ</sequence>
<evidence type="ECO:0000256" key="6">
    <source>
        <dbReference type="RuleBase" id="RU003915"/>
    </source>
</evidence>
<accession>A0A1I2FKU7</accession>
<feature type="domain" description="PPIase FKBP-type" evidence="8">
    <location>
        <begin position="135"/>
        <end position="224"/>
    </location>
</feature>
<gene>
    <name evidence="9" type="ORF">SAMN04488541_101422</name>
</gene>
<dbReference type="Proteomes" id="UP000199513">
    <property type="component" value="Unassembled WGS sequence"/>
</dbReference>
<dbReference type="InterPro" id="IPR001179">
    <property type="entry name" value="PPIase_FKBP_dom"/>
</dbReference>
<evidence type="ECO:0000256" key="2">
    <source>
        <dbReference type="ARBA" id="ARBA00006577"/>
    </source>
</evidence>
<dbReference type="SUPFAM" id="SSF54534">
    <property type="entry name" value="FKBP-like"/>
    <property type="match status" value="1"/>
</dbReference>
<comment type="similarity">
    <text evidence="2 6">Belongs to the FKBP-type PPIase family.</text>
</comment>
<keyword evidence="4 5" id="KW-0413">Isomerase</keyword>
<protein>
    <recommendedName>
        <fullName evidence="6">Peptidyl-prolyl cis-trans isomerase</fullName>
        <ecNumber evidence="6">5.2.1.8</ecNumber>
    </recommendedName>
</protein>
<keyword evidence="10" id="KW-1185">Reference proteome</keyword>
<dbReference type="EC" id="5.2.1.8" evidence="6"/>
<evidence type="ECO:0000256" key="3">
    <source>
        <dbReference type="ARBA" id="ARBA00023110"/>
    </source>
</evidence>
<proteinExistence type="inferred from homology"/>
<keyword evidence="7" id="KW-0732">Signal</keyword>
<evidence type="ECO:0000256" key="1">
    <source>
        <dbReference type="ARBA" id="ARBA00000971"/>
    </source>
</evidence>
<dbReference type="EMBL" id="FONY01000014">
    <property type="protein sequence ID" value="SFF05136.1"/>
    <property type="molecule type" value="Genomic_DNA"/>
</dbReference>
<dbReference type="PANTHER" id="PTHR43811">
    <property type="entry name" value="FKBP-TYPE PEPTIDYL-PROLYL CIS-TRANS ISOMERASE FKPA"/>
    <property type="match status" value="1"/>
</dbReference>
<dbReference type="Pfam" id="PF00254">
    <property type="entry name" value="FKBP_C"/>
    <property type="match status" value="1"/>
</dbReference>
<dbReference type="PROSITE" id="PS50059">
    <property type="entry name" value="FKBP_PPIASE"/>
    <property type="match status" value="1"/>
</dbReference>
<dbReference type="AlphaFoldDB" id="A0A1I2FKU7"/>
<keyword evidence="3 5" id="KW-0697">Rotamase</keyword>
<feature type="chain" id="PRO_5011487002" description="Peptidyl-prolyl cis-trans isomerase" evidence="7">
    <location>
        <begin position="20"/>
        <end position="224"/>
    </location>
</feature>
<evidence type="ECO:0000256" key="7">
    <source>
        <dbReference type="SAM" id="SignalP"/>
    </source>
</evidence>
<evidence type="ECO:0000313" key="9">
    <source>
        <dbReference type="EMBL" id="SFF05136.1"/>
    </source>
</evidence>
<dbReference type="FunFam" id="3.10.50.40:FF:000006">
    <property type="entry name" value="Peptidyl-prolyl cis-trans isomerase"/>
    <property type="match status" value="1"/>
</dbReference>
<dbReference type="STRING" id="1003.SAMN04488541_101422"/>
<dbReference type="RefSeq" id="WP_221407655.1">
    <property type="nucleotide sequence ID" value="NZ_FONY01000014.1"/>
</dbReference>